<keyword evidence="2" id="KW-1185">Reference proteome</keyword>
<gene>
    <name evidence="1" type="ORF">HB762_20525</name>
</gene>
<reference evidence="1" key="1">
    <citation type="submission" date="2020-03" db="EMBL/GenBank/DDBJ databases">
        <title>Five strains of Vibrio campbellii isolated from Mariana Trench.</title>
        <authorList>
            <person name="Liang J."/>
            <person name="Zhang X.-H."/>
        </authorList>
    </citation>
    <scope>NUCLEOTIDE SEQUENCE</scope>
    <source>
        <strain evidence="1">LJC013</strain>
    </source>
</reference>
<dbReference type="RefSeq" id="WP_255904447.1">
    <property type="nucleotide sequence ID" value="NZ_CP050465.1"/>
</dbReference>
<evidence type="ECO:0000313" key="1">
    <source>
        <dbReference type="EMBL" id="UTZ33660.1"/>
    </source>
</evidence>
<dbReference type="EMBL" id="CP050471">
    <property type="protein sequence ID" value="UTZ33660.1"/>
    <property type="molecule type" value="Genomic_DNA"/>
</dbReference>
<proteinExistence type="predicted"/>
<protein>
    <recommendedName>
        <fullName evidence="3">DUF596 domain-containing protein</fullName>
    </recommendedName>
</protein>
<accession>A0ABY5IJI0</accession>
<evidence type="ECO:0008006" key="3">
    <source>
        <dbReference type="Google" id="ProtNLM"/>
    </source>
</evidence>
<dbReference type="Proteomes" id="UP001059912">
    <property type="component" value="Chromosome 2"/>
</dbReference>
<name>A0ABY5IJI0_9VIBR</name>
<sequence length="143" mass="17404">MNLKYPDSDFKFEPGPDDLIFRFDIYDREDTLGEYLSSFDPNDPEQLCTLLEERFFEFITKPDYSSEHQWVLMEMLKDALNDKDYDFSPFLCNNDDECFYLPWTWDIRSPRRFFEIAYQQMYKNWAGQLVEEGFEVTKPEEIF</sequence>
<evidence type="ECO:0000313" key="2">
    <source>
        <dbReference type="Proteomes" id="UP001059912"/>
    </source>
</evidence>
<organism evidence="1 2">
    <name type="scientific">Vibrio campbellii</name>
    <dbReference type="NCBI Taxonomy" id="680"/>
    <lineage>
        <taxon>Bacteria</taxon>
        <taxon>Pseudomonadati</taxon>
        <taxon>Pseudomonadota</taxon>
        <taxon>Gammaproteobacteria</taxon>
        <taxon>Vibrionales</taxon>
        <taxon>Vibrionaceae</taxon>
        <taxon>Vibrio</taxon>
    </lineage>
</organism>